<name>A0ACD1E2G6_9MICO</name>
<protein>
    <submittedName>
        <fullName evidence="1">Uncharacterized protein</fullName>
    </submittedName>
</protein>
<accession>A0ACD1E2G6</accession>
<evidence type="ECO:0000313" key="1">
    <source>
        <dbReference type="EMBL" id="QWS32807.1"/>
    </source>
</evidence>
<sequence length="953" mass="100860">MGYTPLITGGGNAVVQSSFTVSWSTLGLAEGESTTLYVHNGHFDNVTHWNNSSAYRTVRVTRPRTFAASSSYDKAGDSFSISGKTVNSTSSIQVSDDGGSTWHAVGNASSYRYDLQVDRKYTSGTTIRVREGSSGSGWSISTHTAALTEVSLGKNGNKRTLTAKTSAYAEIHVSKSDVATDDYQVVKAGGDGWVRNIDLDQVPGTAKTATIWSGDRGKRTEVNLPLTLSANATAVDVERGTANLEGFVPDGTNLVQIKWGSTTKAVAPTAEGTFQYTLDKLDLGSNPVEITAYKGGVELGTFTLDVELKVEDITAKATFDLEDVEKTVQVEGAGTPGAKVEIRRGMKTISVGTVGADHQWTATVNPPNMTGVDTLEFVQVVRGQDNGSIELPVDYGLGTTITSPDEDFDLAPGSTLVMRGVSQQNSLLRVYEKGKPGTILGSTKADSDDGSWSIAIDDLEDREYELVVATTSKGYNVTTTERTINPGKSTVEQPTAAVQFDPDVTKKAVASGTGAEGATITVKNGSKTLGTTDVKNGAWSLPIDPVGPGQHTLTVEQTGIDGVQTTQTTADFGEAISLNAPTSFTGGKMTVTGKSSQGAQVAIVTGGKQVDSFIVTGADGSFRRDLTGLGSGKIELRATAKSKGALTTETTASSTAPVTAESVQLSSHVKNGTFVPGQQHFVGRGTVGATITLNPFGFDPKYAGYNLTARVDQFGEWAIDRGLSDTPYAMFSFKQTAQTGVTNEVVNYGLKPYRDLGQPGDLQLTNFASGDFFNPGDQVFAGKATPGATVVLNPFGFDPRYASYSMSTTADETTGEWQIRRGLGNTIYREVAVRQEPEAAGKVNKIEHISIAANGWVGQPADLTVTSHSDKGTFPPNTLQTFRGTATPGTEVTLYPFGTEYPTKAMTVTADTLGKWEIQRTLGNQVFPMVFTQDADDAGTKTARVDVRLVPTP</sequence>
<keyword evidence="2" id="KW-1185">Reference proteome</keyword>
<dbReference type="EMBL" id="CP076544">
    <property type="protein sequence ID" value="QWS32807.1"/>
    <property type="molecule type" value="Genomic_DNA"/>
</dbReference>
<proteinExistence type="predicted"/>
<evidence type="ECO:0000313" key="2">
    <source>
        <dbReference type="Proteomes" id="UP000681794"/>
    </source>
</evidence>
<dbReference type="Proteomes" id="UP000681794">
    <property type="component" value="Chromosome"/>
</dbReference>
<organism evidence="1 2">
    <name type="scientific">Curtobacterium aetherium</name>
    <dbReference type="NCBI Taxonomy" id="2841594"/>
    <lineage>
        <taxon>Bacteria</taxon>
        <taxon>Bacillati</taxon>
        <taxon>Actinomycetota</taxon>
        <taxon>Actinomycetes</taxon>
        <taxon>Micrococcales</taxon>
        <taxon>Microbacteriaceae</taxon>
        <taxon>Curtobacterium</taxon>
    </lineage>
</organism>
<reference evidence="1" key="1">
    <citation type="submission" date="2021-06" db="EMBL/GenBank/DDBJ databases">
        <authorList>
            <person name="Ellington A.J."/>
            <person name="Bryan N.C."/>
            <person name="Christner B.C."/>
            <person name="Reisch C.R."/>
        </authorList>
    </citation>
    <scope>NUCLEOTIDE SEQUENCE</scope>
    <source>
        <strain evidence="1">L6-1</strain>
    </source>
</reference>
<gene>
    <name evidence="1" type="ORF">KM842_11055</name>
</gene>